<reference evidence="1" key="1">
    <citation type="journal article" date="2014" name="Genome Announc.">
        <title>Draft Genome Sequences of Marine Flavobacterium Nonlabens Strains NR17, NR24, NR27, NR32, NR33, and Ara13.</title>
        <authorList>
            <person name="Nakanishi M."/>
            <person name="Meirelles P."/>
            <person name="Suzuki R."/>
            <person name="Takatani N."/>
            <person name="Mino S."/>
            <person name="Suda W."/>
            <person name="Oshima K."/>
            <person name="Hattori M."/>
            <person name="Ohkuma M."/>
            <person name="Hosokawa M."/>
            <person name="Miyashita K."/>
            <person name="Thompson F.L."/>
            <person name="Niwa A."/>
            <person name="Sawabe T."/>
            <person name="Sawabe T."/>
        </authorList>
    </citation>
    <scope>NUCLEOTIDE SEQUENCE [LARGE SCALE GENOMIC DNA]</scope>
    <source>
        <strain evidence="1">JCM 19294</strain>
    </source>
</reference>
<evidence type="ECO:0000313" key="1">
    <source>
        <dbReference type="EMBL" id="GAK96815.1"/>
    </source>
</evidence>
<dbReference type="Proteomes" id="UP000029221">
    <property type="component" value="Unassembled WGS sequence"/>
</dbReference>
<accession>A0A090Q1A4</accession>
<dbReference type="AlphaFoldDB" id="A0A090Q1A4"/>
<protein>
    <submittedName>
        <fullName evidence="1">Uncharacterized protein</fullName>
    </submittedName>
</protein>
<gene>
    <name evidence="1" type="ORF">JCM19294_1124</name>
</gene>
<sequence>MKLLFNRNGEGSAEMKQLLGWLNTTLRYKNIESDIDLETPRLIEFISQPVYDHIYNLYKTNSNEEVDKDLIKYAQLYISCMAYLSYASNNDLSHGSTGRKQYKAIMKVLLGNGK</sequence>
<dbReference type="EMBL" id="BBML01000003">
    <property type="protein sequence ID" value="GAK96815.1"/>
    <property type="molecule type" value="Genomic_DNA"/>
</dbReference>
<evidence type="ECO:0000313" key="2">
    <source>
        <dbReference type="Proteomes" id="UP000029221"/>
    </source>
</evidence>
<proteinExistence type="predicted"/>
<dbReference type="RefSeq" id="WP_042278314.1">
    <property type="nucleotide sequence ID" value="NZ_BBML01000003.1"/>
</dbReference>
<comment type="caution">
    <text evidence="1">The sequence shown here is derived from an EMBL/GenBank/DDBJ whole genome shotgun (WGS) entry which is preliminary data.</text>
</comment>
<keyword evidence="2" id="KW-1185">Reference proteome</keyword>
<organism evidence="1 2">
    <name type="scientific">Nonlabens tegetincola</name>
    <dbReference type="NCBI Taxonomy" id="323273"/>
    <lineage>
        <taxon>Bacteria</taxon>
        <taxon>Pseudomonadati</taxon>
        <taxon>Bacteroidota</taxon>
        <taxon>Flavobacteriia</taxon>
        <taxon>Flavobacteriales</taxon>
        <taxon>Flavobacteriaceae</taxon>
        <taxon>Nonlabens</taxon>
    </lineage>
</organism>
<name>A0A090Q1A4_9FLAO</name>